<name>A0AAE1VR92_9SOLA</name>
<sequence length="93" mass="10467">MGKRHYLANKNLFGPFLGLMQRIGLSAQTIAKASPSVQSLREIKLFLGGQFLLGYVTITLSWLHMMSRVRSARLKGKVKELNNPFYATEIANK</sequence>
<feature type="transmembrane region" description="Helical" evidence="1">
    <location>
        <begin position="12"/>
        <end position="31"/>
    </location>
</feature>
<organism evidence="2 3">
    <name type="scientific">Anisodus tanguticus</name>
    <dbReference type="NCBI Taxonomy" id="243964"/>
    <lineage>
        <taxon>Eukaryota</taxon>
        <taxon>Viridiplantae</taxon>
        <taxon>Streptophyta</taxon>
        <taxon>Embryophyta</taxon>
        <taxon>Tracheophyta</taxon>
        <taxon>Spermatophyta</taxon>
        <taxon>Magnoliopsida</taxon>
        <taxon>eudicotyledons</taxon>
        <taxon>Gunneridae</taxon>
        <taxon>Pentapetalae</taxon>
        <taxon>asterids</taxon>
        <taxon>lamiids</taxon>
        <taxon>Solanales</taxon>
        <taxon>Solanaceae</taxon>
        <taxon>Solanoideae</taxon>
        <taxon>Hyoscyameae</taxon>
        <taxon>Anisodus</taxon>
    </lineage>
</organism>
<comment type="caution">
    <text evidence="2">The sequence shown here is derived from an EMBL/GenBank/DDBJ whole genome shotgun (WGS) entry which is preliminary data.</text>
</comment>
<accession>A0AAE1VR92</accession>
<proteinExistence type="predicted"/>
<dbReference type="EMBL" id="JAVYJV010000005">
    <property type="protein sequence ID" value="KAK4370014.1"/>
    <property type="molecule type" value="Genomic_DNA"/>
</dbReference>
<evidence type="ECO:0000256" key="1">
    <source>
        <dbReference type="SAM" id="Phobius"/>
    </source>
</evidence>
<reference evidence="2" key="1">
    <citation type="submission" date="2023-12" db="EMBL/GenBank/DDBJ databases">
        <title>Genome assembly of Anisodus tanguticus.</title>
        <authorList>
            <person name="Wang Y.-J."/>
        </authorList>
    </citation>
    <scope>NUCLEOTIDE SEQUENCE</scope>
    <source>
        <strain evidence="2">KB-2021</strain>
        <tissue evidence="2">Leaf</tissue>
    </source>
</reference>
<keyword evidence="1" id="KW-0472">Membrane</keyword>
<keyword evidence="3" id="KW-1185">Reference proteome</keyword>
<dbReference type="Proteomes" id="UP001291623">
    <property type="component" value="Unassembled WGS sequence"/>
</dbReference>
<keyword evidence="1" id="KW-1133">Transmembrane helix</keyword>
<evidence type="ECO:0000313" key="3">
    <source>
        <dbReference type="Proteomes" id="UP001291623"/>
    </source>
</evidence>
<keyword evidence="1" id="KW-0812">Transmembrane</keyword>
<gene>
    <name evidence="2" type="ORF">RND71_009489</name>
</gene>
<dbReference type="AlphaFoldDB" id="A0AAE1VR92"/>
<protein>
    <submittedName>
        <fullName evidence="2">Uncharacterized protein</fullName>
    </submittedName>
</protein>
<feature type="transmembrane region" description="Helical" evidence="1">
    <location>
        <begin position="43"/>
        <end position="63"/>
    </location>
</feature>
<evidence type="ECO:0000313" key="2">
    <source>
        <dbReference type="EMBL" id="KAK4370014.1"/>
    </source>
</evidence>